<evidence type="ECO:0000313" key="2">
    <source>
        <dbReference type="WBParaSite" id="MBELARI_LOCUS12175"/>
    </source>
</evidence>
<proteinExistence type="predicted"/>
<accession>A0AAF3EE40</accession>
<sequence>MAFAFIEHRYRTGFRNFHSDASAPRVQRYLESSSSEMAREIRALSGQRAEGRDRIFPFYSGIGKGRK</sequence>
<organism evidence="1 2">
    <name type="scientific">Mesorhabditis belari</name>
    <dbReference type="NCBI Taxonomy" id="2138241"/>
    <lineage>
        <taxon>Eukaryota</taxon>
        <taxon>Metazoa</taxon>
        <taxon>Ecdysozoa</taxon>
        <taxon>Nematoda</taxon>
        <taxon>Chromadorea</taxon>
        <taxon>Rhabditida</taxon>
        <taxon>Rhabditina</taxon>
        <taxon>Rhabditomorpha</taxon>
        <taxon>Rhabditoidea</taxon>
        <taxon>Rhabditidae</taxon>
        <taxon>Mesorhabditinae</taxon>
        <taxon>Mesorhabditis</taxon>
    </lineage>
</organism>
<name>A0AAF3EE40_9BILA</name>
<evidence type="ECO:0000313" key="1">
    <source>
        <dbReference type="Proteomes" id="UP000887575"/>
    </source>
</evidence>
<dbReference type="Proteomes" id="UP000887575">
    <property type="component" value="Unassembled WGS sequence"/>
</dbReference>
<dbReference type="WBParaSite" id="MBELARI_LOCUS12175">
    <property type="protein sequence ID" value="MBELARI_LOCUS12175"/>
    <property type="gene ID" value="MBELARI_LOCUS12175"/>
</dbReference>
<protein>
    <submittedName>
        <fullName evidence="2">Uncharacterized protein</fullName>
    </submittedName>
</protein>
<keyword evidence="1" id="KW-1185">Reference proteome</keyword>
<reference evidence="2" key="1">
    <citation type="submission" date="2024-02" db="UniProtKB">
        <authorList>
            <consortium name="WormBaseParasite"/>
        </authorList>
    </citation>
    <scope>IDENTIFICATION</scope>
</reference>
<dbReference type="AlphaFoldDB" id="A0AAF3EE40"/>